<name>K0SUX0_THAOC</name>
<reference evidence="3 4" key="1">
    <citation type="journal article" date="2012" name="Genome Biol.">
        <title>Genome and low-iron response of an oceanic diatom adapted to chronic iron limitation.</title>
        <authorList>
            <person name="Lommer M."/>
            <person name="Specht M."/>
            <person name="Roy A.S."/>
            <person name="Kraemer L."/>
            <person name="Andreson R."/>
            <person name="Gutowska M.A."/>
            <person name="Wolf J."/>
            <person name="Bergner S.V."/>
            <person name="Schilhabel M.B."/>
            <person name="Klostermeier U.C."/>
            <person name="Beiko R.G."/>
            <person name="Rosenstiel P."/>
            <person name="Hippler M."/>
            <person name="Laroche J."/>
        </authorList>
    </citation>
    <scope>NUCLEOTIDE SEQUENCE [LARGE SCALE GENOMIC DNA]</scope>
    <source>
        <strain evidence="3 4">CCMP1005</strain>
    </source>
</reference>
<dbReference type="InterPro" id="IPR003409">
    <property type="entry name" value="MORN"/>
</dbReference>
<dbReference type="EMBL" id="AGNL01016795">
    <property type="protein sequence ID" value="EJK64836.1"/>
    <property type="molecule type" value="Genomic_DNA"/>
</dbReference>
<protein>
    <recommendedName>
        <fullName evidence="5">MORN repeat-containing protein 5</fullName>
    </recommendedName>
</protein>
<comment type="caution">
    <text evidence="3">The sequence shown here is derived from an EMBL/GenBank/DDBJ whole genome shotgun (WGS) entry which is preliminary data.</text>
</comment>
<organism evidence="3 4">
    <name type="scientific">Thalassiosira oceanica</name>
    <name type="common">Marine diatom</name>
    <dbReference type="NCBI Taxonomy" id="159749"/>
    <lineage>
        <taxon>Eukaryota</taxon>
        <taxon>Sar</taxon>
        <taxon>Stramenopiles</taxon>
        <taxon>Ochrophyta</taxon>
        <taxon>Bacillariophyta</taxon>
        <taxon>Coscinodiscophyceae</taxon>
        <taxon>Thalassiosirophycidae</taxon>
        <taxon>Thalassiosirales</taxon>
        <taxon>Thalassiosiraceae</taxon>
        <taxon>Thalassiosira</taxon>
    </lineage>
</organism>
<feature type="compositionally biased region" description="Basic and acidic residues" evidence="2">
    <location>
        <begin position="52"/>
        <end position="68"/>
    </location>
</feature>
<dbReference type="OrthoDB" id="418492at2759"/>
<feature type="region of interest" description="Disordered" evidence="2">
    <location>
        <begin position="1"/>
        <end position="94"/>
    </location>
</feature>
<proteinExistence type="predicted"/>
<dbReference type="Proteomes" id="UP000266841">
    <property type="component" value="Unassembled WGS sequence"/>
</dbReference>
<dbReference type="PANTHER" id="PTHR46917:SF1">
    <property type="entry name" value="MORN REPEAT-CONTAINING PROTEIN 2"/>
    <property type="match status" value="1"/>
</dbReference>
<feature type="compositionally biased region" description="Low complexity" evidence="2">
    <location>
        <begin position="31"/>
        <end position="45"/>
    </location>
</feature>
<accession>K0SUX0</accession>
<dbReference type="PANTHER" id="PTHR46917">
    <property type="entry name" value="MORN REPEAT-CONTAINING PROTEIN 2"/>
    <property type="match status" value="1"/>
</dbReference>
<dbReference type="Pfam" id="PF02493">
    <property type="entry name" value="MORN"/>
    <property type="match status" value="2"/>
</dbReference>
<keyword evidence="1" id="KW-0677">Repeat</keyword>
<dbReference type="SUPFAM" id="SSF82185">
    <property type="entry name" value="Histone H3 K4-specific methyltransferase SET7/9 N-terminal domain"/>
    <property type="match status" value="1"/>
</dbReference>
<evidence type="ECO:0000313" key="3">
    <source>
        <dbReference type="EMBL" id="EJK64836.1"/>
    </source>
</evidence>
<dbReference type="InterPro" id="IPR052849">
    <property type="entry name" value="MORN_repeat_protein"/>
</dbReference>
<feature type="compositionally biased region" description="Low complexity" evidence="2">
    <location>
        <begin position="1"/>
        <end position="13"/>
    </location>
</feature>
<evidence type="ECO:0000313" key="4">
    <source>
        <dbReference type="Proteomes" id="UP000266841"/>
    </source>
</evidence>
<dbReference type="AlphaFoldDB" id="K0SUX0"/>
<evidence type="ECO:0008006" key="5">
    <source>
        <dbReference type="Google" id="ProtNLM"/>
    </source>
</evidence>
<sequence>MDGHPPQQSSDDTPSPDDRLDEDAPAATDASMSRGAGGRSAESTGSSGGGESIRDSAHDRPRGDEIRTGESYFRRRGSRARGDEDDGPPPRRRRVEWVVYTGQVVGGKLNGTGKKTLACGRVDEGVFVDGRLNGRGKRTFAQGAVFEGNFVGGSLREGKVTLTDEEGVFVDGSLREGKKTFADGEVQEGVYGINEEGYHRLHGRGKVTSKNGIMQEGVFVDGHLHEGKGMKASLSTNAYMAKA</sequence>
<evidence type="ECO:0000256" key="2">
    <source>
        <dbReference type="SAM" id="MobiDB-lite"/>
    </source>
</evidence>
<dbReference type="Gene3D" id="2.20.110.10">
    <property type="entry name" value="Histone H3 K4-specific methyltransferase SET7/9 N-terminal domain"/>
    <property type="match status" value="1"/>
</dbReference>
<keyword evidence="4" id="KW-1185">Reference proteome</keyword>
<feature type="non-terminal residue" evidence="3">
    <location>
        <position position="243"/>
    </location>
</feature>
<evidence type="ECO:0000256" key="1">
    <source>
        <dbReference type="ARBA" id="ARBA00022737"/>
    </source>
</evidence>
<gene>
    <name evidence="3" type="ORF">THAOC_14387</name>
</gene>